<dbReference type="EMBL" id="KV419408">
    <property type="protein sequence ID" value="KZS92929.1"/>
    <property type="molecule type" value="Genomic_DNA"/>
</dbReference>
<keyword evidence="3" id="KW-1185">Reference proteome</keyword>
<feature type="compositionally biased region" description="Polar residues" evidence="1">
    <location>
        <begin position="62"/>
        <end position="74"/>
    </location>
</feature>
<gene>
    <name evidence="2" type="ORF">SISNIDRAFT_549960</name>
</gene>
<accession>A0A164U567</accession>
<name>A0A164U567_9AGAM</name>
<feature type="compositionally biased region" description="Low complexity" evidence="1">
    <location>
        <begin position="22"/>
        <end position="32"/>
    </location>
</feature>
<feature type="compositionally biased region" description="Polar residues" evidence="1">
    <location>
        <begin position="1"/>
        <end position="14"/>
    </location>
</feature>
<organism evidence="2 3">
    <name type="scientific">Sistotremastrum niveocremeum HHB9708</name>
    <dbReference type="NCBI Taxonomy" id="1314777"/>
    <lineage>
        <taxon>Eukaryota</taxon>
        <taxon>Fungi</taxon>
        <taxon>Dikarya</taxon>
        <taxon>Basidiomycota</taxon>
        <taxon>Agaricomycotina</taxon>
        <taxon>Agaricomycetes</taxon>
        <taxon>Sistotremastrales</taxon>
        <taxon>Sistotremastraceae</taxon>
        <taxon>Sertulicium</taxon>
        <taxon>Sertulicium niveocremeum</taxon>
    </lineage>
</organism>
<evidence type="ECO:0000256" key="1">
    <source>
        <dbReference type="SAM" id="MobiDB-lite"/>
    </source>
</evidence>
<dbReference type="AlphaFoldDB" id="A0A164U567"/>
<reference evidence="2 3" key="1">
    <citation type="journal article" date="2016" name="Mol. Biol. Evol.">
        <title>Comparative Genomics of Early-Diverging Mushroom-Forming Fungi Provides Insights into the Origins of Lignocellulose Decay Capabilities.</title>
        <authorList>
            <person name="Nagy L.G."/>
            <person name="Riley R."/>
            <person name="Tritt A."/>
            <person name="Adam C."/>
            <person name="Daum C."/>
            <person name="Floudas D."/>
            <person name="Sun H."/>
            <person name="Yadav J.S."/>
            <person name="Pangilinan J."/>
            <person name="Larsson K.H."/>
            <person name="Matsuura K."/>
            <person name="Barry K."/>
            <person name="Labutti K."/>
            <person name="Kuo R."/>
            <person name="Ohm R.A."/>
            <person name="Bhattacharya S.S."/>
            <person name="Shirouzu T."/>
            <person name="Yoshinaga Y."/>
            <person name="Martin F.M."/>
            <person name="Grigoriev I.V."/>
            <person name="Hibbett D.S."/>
        </authorList>
    </citation>
    <scope>NUCLEOTIDE SEQUENCE [LARGE SCALE GENOMIC DNA]</scope>
    <source>
        <strain evidence="2 3">HHB9708</strain>
    </source>
</reference>
<feature type="region of interest" description="Disordered" evidence="1">
    <location>
        <begin position="148"/>
        <end position="169"/>
    </location>
</feature>
<evidence type="ECO:0000313" key="3">
    <source>
        <dbReference type="Proteomes" id="UP000076722"/>
    </source>
</evidence>
<feature type="region of interest" description="Disordered" evidence="1">
    <location>
        <begin position="200"/>
        <end position="229"/>
    </location>
</feature>
<dbReference type="Proteomes" id="UP000076722">
    <property type="component" value="Unassembled WGS sequence"/>
</dbReference>
<feature type="region of interest" description="Disordered" evidence="1">
    <location>
        <begin position="1"/>
        <end position="122"/>
    </location>
</feature>
<protein>
    <submittedName>
        <fullName evidence="2">Uncharacterized protein</fullName>
    </submittedName>
</protein>
<evidence type="ECO:0000313" key="2">
    <source>
        <dbReference type="EMBL" id="KZS92929.1"/>
    </source>
</evidence>
<sequence>MVLQSQFDFTASTLSRPRRSKSQSPSSFTSSSILAKRAHPSQPLGPADGQLNSPSPACALHNSLSSMDCDSEGSTEALHRGKRARVDSSSKGASRRHRPTSQLMRASSPLRPSVSEDWQQSIQSRTPFLNTDHSSPLLPFTSDAFQFSHKSTTSSRNTSPPDTSPSRQRLASLHSDAYVELRRSVAHNEENFITSIREWEEQRHSRGRNPSGRNLNRPHSSYQTNRSCNDSFLRVSPEDEDVDIVIGPASSPTMQSQALWDDELAIGRESFIPALSTVLVDHRSSSPSPVMTGMSTDSSEDDFDFFGSDSYMSDPNPPYTESLQSQSISFPTRAQVSPNVARLTPSASHSDKTLAALSMAMASGAGSVNDYSDVLQFEGSVEDHQAGSLWD</sequence>
<proteinExistence type="predicted"/>
<feature type="compositionally biased region" description="Polar residues" evidence="1">
    <location>
        <begin position="211"/>
        <end position="229"/>
    </location>
</feature>